<keyword evidence="3" id="KW-1133">Transmembrane helix</keyword>
<dbReference type="Proteomes" id="UP000002408">
    <property type="component" value="Chromosome"/>
</dbReference>
<dbReference type="OrthoDB" id="147385at2157"/>
<evidence type="ECO:0000256" key="2">
    <source>
        <dbReference type="ARBA" id="ARBA00022692"/>
    </source>
</evidence>
<dbReference type="KEGG" id="mbn:Mboo_0352"/>
<sequence>MMDKQNDYPQIDIGIKNRKIPRLRYSIIESLTDVENQEISFLDFLTKNIKIYNGPNKELQQYCPIFFELLSNIINDKFVDWHTKIMISAALGYFVLEEDVIPDIAENGYVDDLYLVTYVLNEIKVTQSPEIILRNWSRKEDILQLIDDVFIKASEIVGPLSKNILQKVGLYKFSLLSLEEYSGVYPKRYATVAREKRELIGLLAYIIQHIKGDDLYRSSYEKIRKYIENDGNFDEIQRIIEISKLYHKIDVESIDKPEDFVKLLEQRMREARLKALKEKNDKNQ</sequence>
<name>A7I561_METB6</name>
<evidence type="ECO:0000256" key="4">
    <source>
        <dbReference type="ARBA" id="ARBA00023136"/>
    </source>
</evidence>
<dbReference type="GO" id="GO:0012505">
    <property type="term" value="C:endomembrane system"/>
    <property type="evidence" value="ECO:0007669"/>
    <property type="project" value="UniProtKB-SubCell"/>
</dbReference>
<reference evidence="7" key="1">
    <citation type="journal article" date="2015" name="Microbiology">
        <title>Genome of Methanoregula boonei 6A8 reveals adaptations to oligotrophic peatland environments.</title>
        <authorList>
            <person name="Braeuer S."/>
            <person name="Cadillo-Quiroz H."/>
            <person name="Kyrpides N."/>
            <person name="Woyke T."/>
            <person name="Goodwin L."/>
            <person name="Detter C."/>
            <person name="Podell S."/>
            <person name="Yavitt J.B."/>
            <person name="Zinder S.H."/>
        </authorList>
    </citation>
    <scope>NUCLEOTIDE SEQUENCE [LARGE SCALE GENOMIC DNA]</scope>
    <source>
        <strain evidence="7">DSM 21154 / JCM 14090 / 6A8</strain>
    </source>
</reference>
<dbReference type="Pfam" id="PF06803">
    <property type="entry name" value="DUF1232"/>
    <property type="match status" value="1"/>
</dbReference>
<dbReference type="eggNOG" id="arCOG06459">
    <property type="taxonomic scope" value="Archaea"/>
</dbReference>
<proteinExistence type="predicted"/>
<gene>
    <name evidence="6" type="ordered locus">Mboo_0352</name>
</gene>
<keyword evidence="2" id="KW-0812">Transmembrane</keyword>
<accession>A7I561</accession>
<evidence type="ECO:0000313" key="7">
    <source>
        <dbReference type="Proteomes" id="UP000002408"/>
    </source>
</evidence>
<dbReference type="HOGENOM" id="CLU_978629_0_0_2"/>
<dbReference type="GeneID" id="5411118"/>
<organism evidence="6 7">
    <name type="scientific">Methanoregula boonei (strain DSM 21154 / JCM 14090 / 6A8)</name>
    <dbReference type="NCBI Taxonomy" id="456442"/>
    <lineage>
        <taxon>Archaea</taxon>
        <taxon>Methanobacteriati</taxon>
        <taxon>Methanobacteriota</taxon>
        <taxon>Stenosarchaea group</taxon>
        <taxon>Methanomicrobia</taxon>
        <taxon>Methanomicrobiales</taxon>
        <taxon>Methanoregulaceae</taxon>
        <taxon>Methanoregula</taxon>
    </lineage>
</organism>
<dbReference type="InterPro" id="IPR010652">
    <property type="entry name" value="DUF1232"/>
</dbReference>
<evidence type="ECO:0000259" key="5">
    <source>
        <dbReference type="Pfam" id="PF06803"/>
    </source>
</evidence>
<comment type="subcellular location">
    <subcellularLocation>
        <location evidence="1">Endomembrane system</location>
        <topology evidence="1">Multi-pass membrane protein</topology>
    </subcellularLocation>
</comment>
<keyword evidence="7" id="KW-1185">Reference proteome</keyword>
<keyword evidence="4" id="KW-0472">Membrane</keyword>
<evidence type="ECO:0000256" key="1">
    <source>
        <dbReference type="ARBA" id="ARBA00004127"/>
    </source>
</evidence>
<evidence type="ECO:0000256" key="3">
    <source>
        <dbReference type="ARBA" id="ARBA00022989"/>
    </source>
</evidence>
<dbReference type="STRING" id="456442.Mboo_0352"/>
<dbReference type="RefSeq" id="WP_011991360.1">
    <property type="nucleotide sequence ID" value="NC_009712.1"/>
</dbReference>
<dbReference type="EMBL" id="CP000780">
    <property type="protein sequence ID" value="ABS54872.1"/>
    <property type="molecule type" value="Genomic_DNA"/>
</dbReference>
<evidence type="ECO:0000313" key="6">
    <source>
        <dbReference type="EMBL" id="ABS54872.1"/>
    </source>
</evidence>
<protein>
    <recommendedName>
        <fullName evidence="5">DUF1232 domain-containing protein</fullName>
    </recommendedName>
</protein>
<feature type="domain" description="DUF1232" evidence="5">
    <location>
        <begin position="83"/>
        <end position="117"/>
    </location>
</feature>
<dbReference type="AlphaFoldDB" id="A7I561"/>